<evidence type="ECO:0000256" key="1">
    <source>
        <dbReference type="SAM" id="MobiDB-lite"/>
    </source>
</evidence>
<feature type="compositionally biased region" description="Polar residues" evidence="1">
    <location>
        <begin position="22"/>
        <end position="40"/>
    </location>
</feature>
<gene>
    <name evidence="2" type="ORF">EDS130_LOCUS46772</name>
</gene>
<reference evidence="2" key="1">
    <citation type="submission" date="2021-02" db="EMBL/GenBank/DDBJ databases">
        <authorList>
            <person name="Nowell W R."/>
        </authorList>
    </citation>
    <scope>NUCLEOTIDE SEQUENCE</scope>
</reference>
<evidence type="ECO:0000313" key="2">
    <source>
        <dbReference type="EMBL" id="CAF1564881.1"/>
    </source>
</evidence>
<accession>A0A815Y2E2</accession>
<dbReference type="Proteomes" id="UP000663852">
    <property type="component" value="Unassembled WGS sequence"/>
</dbReference>
<sequence>MGFDGIRVWDCSTWEPIDEVTHTNGPGQLIDNAQTNDSSV</sequence>
<proteinExistence type="predicted"/>
<feature type="region of interest" description="Disordered" evidence="1">
    <location>
        <begin position="19"/>
        <end position="40"/>
    </location>
</feature>
<name>A0A815Y2E2_ADIRI</name>
<dbReference type="EMBL" id="CAJNOJ010003617">
    <property type="protein sequence ID" value="CAF1564881.1"/>
    <property type="molecule type" value="Genomic_DNA"/>
</dbReference>
<feature type="non-terminal residue" evidence="2">
    <location>
        <position position="1"/>
    </location>
</feature>
<comment type="caution">
    <text evidence="2">The sequence shown here is derived from an EMBL/GenBank/DDBJ whole genome shotgun (WGS) entry which is preliminary data.</text>
</comment>
<organism evidence="2 3">
    <name type="scientific">Adineta ricciae</name>
    <name type="common">Rotifer</name>
    <dbReference type="NCBI Taxonomy" id="249248"/>
    <lineage>
        <taxon>Eukaryota</taxon>
        <taxon>Metazoa</taxon>
        <taxon>Spiralia</taxon>
        <taxon>Gnathifera</taxon>
        <taxon>Rotifera</taxon>
        <taxon>Eurotatoria</taxon>
        <taxon>Bdelloidea</taxon>
        <taxon>Adinetida</taxon>
        <taxon>Adinetidae</taxon>
        <taxon>Adineta</taxon>
    </lineage>
</organism>
<protein>
    <submittedName>
        <fullName evidence="2">Uncharacterized protein</fullName>
    </submittedName>
</protein>
<dbReference type="AlphaFoldDB" id="A0A815Y2E2"/>
<evidence type="ECO:0000313" key="3">
    <source>
        <dbReference type="Proteomes" id="UP000663852"/>
    </source>
</evidence>